<dbReference type="InterPro" id="IPR051158">
    <property type="entry name" value="Metallophosphoesterase_sf"/>
</dbReference>
<dbReference type="GO" id="GO:0008758">
    <property type="term" value="F:UDP-2,3-diacylglucosamine hydrolase activity"/>
    <property type="evidence" value="ECO:0007669"/>
    <property type="project" value="TreeGrafter"/>
</dbReference>
<dbReference type="GO" id="GO:0009245">
    <property type="term" value="P:lipid A biosynthetic process"/>
    <property type="evidence" value="ECO:0007669"/>
    <property type="project" value="TreeGrafter"/>
</dbReference>
<dbReference type="SUPFAM" id="SSF56300">
    <property type="entry name" value="Metallo-dependent phosphatases"/>
    <property type="match status" value="1"/>
</dbReference>
<feature type="domain" description="Calcineurin-like phosphoesterase" evidence="3">
    <location>
        <begin position="44"/>
        <end position="221"/>
    </location>
</feature>
<dbReference type="Pfam" id="PF00149">
    <property type="entry name" value="Metallophos"/>
    <property type="match status" value="1"/>
</dbReference>
<keyword evidence="1" id="KW-0479">Metal-binding</keyword>
<gene>
    <name evidence="4" type="ORF">H9742_12255</name>
</gene>
<reference evidence="4" key="2">
    <citation type="submission" date="2021-04" db="EMBL/GenBank/DDBJ databases">
        <authorList>
            <person name="Gilroy R."/>
        </authorList>
    </citation>
    <scope>NUCLEOTIDE SEQUENCE</scope>
    <source>
        <strain evidence="4">CHK195-6426</strain>
    </source>
</reference>
<dbReference type="GO" id="GO:0016020">
    <property type="term" value="C:membrane"/>
    <property type="evidence" value="ECO:0007669"/>
    <property type="project" value="GOC"/>
</dbReference>
<dbReference type="InterPro" id="IPR004843">
    <property type="entry name" value="Calcineurin-like_PHP"/>
</dbReference>
<protein>
    <submittedName>
        <fullName evidence="4">Metallophosphoesterase</fullName>
    </submittedName>
</protein>
<proteinExistence type="predicted"/>
<evidence type="ECO:0000313" key="5">
    <source>
        <dbReference type="Proteomes" id="UP000824265"/>
    </source>
</evidence>
<evidence type="ECO:0000256" key="1">
    <source>
        <dbReference type="ARBA" id="ARBA00022723"/>
    </source>
</evidence>
<comment type="caution">
    <text evidence="4">The sequence shown here is derived from an EMBL/GenBank/DDBJ whole genome shotgun (WGS) entry which is preliminary data.</text>
</comment>
<dbReference type="PANTHER" id="PTHR31302">
    <property type="entry name" value="TRANSMEMBRANE PROTEIN WITH METALLOPHOSPHOESTERASE DOMAIN-RELATED"/>
    <property type="match status" value="1"/>
</dbReference>
<dbReference type="PANTHER" id="PTHR31302:SF31">
    <property type="entry name" value="PHOSPHODIESTERASE YAEI"/>
    <property type="match status" value="1"/>
</dbReference>
<dbReference type="Gene3D" id="3.60.21.10">
    <property type="match status" value="1"/>
</dbReference>
<reference evidence="4" key="1">
    <citation type="journal article" date="2021" name="PeerJ">
        <title>Extensive microbial diversity within the chicken gut microbiome revealed by metagenomics and culture.</title>
        <authorList>
            <person name="Gilroy R."/>
            <person name="Ravi A."/>
            <person name="Getino M."/>
            <person name="Pursley I."/>
            <person name="Horton D.L."/>
            <person name="Alikhan N.F."/>
            <person name="Baker D."/>
            <person name="Gharbi K."/>
            <person name="Hall N."/>
            <person name="Watson M."/>
            <person name="Adriaenssens E.M."/>
            <person name="Foster-Nyarko E."/>
            <person name="Jarju S."/>
            <person name="Secka A."/>
            <person name="Antonio M."/>
            <person name="Oren A."/>
            <person name="Chaudhuri R.R."/>
            <person name="La Ragione R."/>
            <person name="Hildebrand F."/>
            <person name="Pallen M.J."/>
        </authorList>
    </citation>
    <scope>NUCLEOTIDE SEQUENCE</scope>
    <source>
        <strain evidence="4">CHK195-6426</strain>
    </source>
</reference>
<dbReference type="EMBL" id="DXGH01000069">
    <property type="protein sequence ID" value="HIW82267.1"/>
    <property type="molecule type" value="Genomic_DNA"/>
</dbReference>
<evidence type="ECO:0000313" key="4">
    <source>
        <dbReference type="EMBL" id="HIW82267.1"/>
    </source>
</evidence>
<dbReference type="Proteomes" id="UP000824265">
    <property type="component" value="Unassembled WGS sequence"/>
</dbReference>
<dbReference type="InterPro" id="IPR029052">
    <property type="entry name" value="Metallo-depent_PP-like"/>
</dbReference>
<dbReference type="GO" id="GO:0046872">
    <property type="term" value="F:metal ion binding"/>
    <property type="evidence" value="ECO:0007669"/>
    <property type="project" value="UniProtKB-KW"/>
</dbReference>
<keyword evidence="2" id="KW-0378">Hydrolase</keyword>
<evidence type="ECO:0000259" key="3">
    <source>
        <dbReference type="Pfam" id="PF00149"/>
    </source>
</evidence>
<sequence length="306" mass="34197">MINLLITIIGVLALICLWVLLYDSNRFVVAGYRMEDARIKKSCRFVVLADLHNKQYGRNNERLLAAIKECKPDFILVAGDMLTAKPGESPEAALHFLEALAALYPVYYGNGNHEHRLKLYPSKYGDLGEQYEKALRKMGICLLVNEHVSLPEAGVVIYGSQIDKQYYKRFRVQKMEGDYLESILGRIDRAGYNILIAHNPDYFPQYAEWGADLVLSGHVHGGMVRIPFWGKGVVSPGIRLFPKYDGGLFRQGDSSMLLSRGLGMHTIPIRLFNPAEVLVVDLVPSGEKKTDAGRTDYGDTGKTGSV</sequence>
<evidence type="ECO:0000256" key="2">
    <source>
        <dbReference type="ARBA" id="ARBA00022801"/>
    </source>
</evidence>
<dbReference type="AlphaFoldDB" id="A0A9D1R8Z9"/>
<name>A0A9D1R8Z9_9FIRM</name>
<accession>A0A9D1R8Z9</accession>
<organism evidence="4 5">
    <name type="scientific">Candidatus Acetatifactor stercoripullorum</name>
    <dbReference type="NCBI Taxonomy" id="2838414"/>
    <lineage>
        <taxon>Bacteria</taxon>
        <taxon>Bacillati</taxon>
        <taxon>Bacillota</taxon>
        <taxon>Clostridia</taxon>
        <taxon>Lachnospirales</taxon>
        <taxon>Lachnospiraceae</taxon>
        <taxon>Acetatifactor</taxon>
    </lineage>
</organism>